<evidence type="ECO:0000313" key="1">
    <source>
        <dbReference type="EMBL" id="KDO30263.1"/>
    </source>
</evidence>
<dbReference type="EMBL" id="KK583202">
    <property type="protein sequence ID" value="KDO30263.1"/>
    <property type="molecule type" value="Genomic_DNA"/>
</dbReference>
<dbReference type="AlphaFoldDB" id="A0A067CIE0"/>
<dbReference type="PANTHER" id="PTHR47533">
    <property type="entry name" value="PROTEIN CBG21859"/>
    <property type="match status" value="1"/>
</dbReference>
<proteinExistence type="predicted"/>
<dbReference type="OMA" id="TYRDFRH"/>
<dbReference type="Pfam" id="PF06342">
    <property type="entry name" value="DUF1057"/>
    <property type="match status" value="1"/>
</dbReference>
<dbReference type="VEuPathDB" id="FungiDB:SPRG_19812"/>
<evidence type="ECO:0000313" key="2">
    <source>
        <dbReference type="Proteomes" id="UP000030745"/>
    </source>
</evidence>
<accession>A0A067CIE0</accession>
<reference evidence="1 2" key="1">
    <citation type="journal article" date="2013" name="PLoS Genet.">
        <title>Distinctive expansion of potential virulence genes in the genome of the oomycete fish pathogen Saprolegnia parasitica.</title>
        <authorList>
            <person name="Jiang R.H."/>
            <person name="de Bruijn I."/>
            <person name="Haas B.J."/>
            <person name="Belmonte R."/>
            <person name="Lobach L."/>
            <person name="Christie J."/>
            <person name="van den Ackerveken G."/>
            <person name="Bottin A."/>
            <person name="Bulone V."/>
            <person name="Diaz-Moreno S.M."/>
            <person name="Dumas B."/>
            <person name="Fan L."/>
            <person name="Gaulin E."/>
            <person name="Govers F."/>
            <person name="Grenville-Briggs L.J."/>
            <person name="Horner N.R."/>
            <person name="Levin J.Z."/>
            <person name="Mammella M."/>
            <person name="Meijer H.J."/>
            <person name="Morris P."/>
            <person name="Nusbaum C."/>
            <person name="Oome S."/>
            <person name="Phillips A.J."/>
            <person name="van Rooyen D."/>
            <person name="Rzeszutek E."/>
            <person name="Saraiva M."/>
            <person name="Secombes C.J."/>
            <person name="Seidl M.F."/>
            <person name="Snel B."/>
            <person name="Stassen J.H."/>
            <person name="Sykes S."/>
            <person name="Tripathy S."/>
            <person name="van den Berg H."/>
            <person name="Vega-Arreguin J.C."/>
            <person name="Wawra S."/>
            <person name="Young S.K."/>
            <person name="Zeng Q."/>
            <person name="Dieguez-Uribeondo J."/>
            <person name="Russ C."/>
            <person name="Tyler B.M."/>
            <person name="van West P."/>
        </authorList>
    </citation>
    <scope>NUCLEOTIDE SEQUENCE [LARGE SCALE GENOMIC DNA]</scope>
    <source>
        <strain evidence="1 2">CBS 223.65</strain>
    </source>
</reference>
<dbReference type="RefSeq" id="XP_012199065.1">
    <property type="nucleotide sequence ID" value="XM_012343675.1"/>
</dbReference>
<name>A0A067CIE0_SAPPC</name>
<dbReference type="Gene3D" id="3.40.50.1820">
    <property type="entry name" value="alpha/beta hydrolase"/>
    <property type="match status" value="1"/>
</dbReference>
<sequence length="298" mass="31975">MMARLHQISRFGGLLPRHSAGFSTAPYGSIQATYNLKNGHPLHYTTHGPENAAATFVLLHGAPGSHMDFKHLAPLLVRDNVNVLAFDLPGNGQTPAAAAGGMASLTAGALADVVVEAIDGLPLQRAFVLGHSCGGHTAIEVADRIQKVAGIALLNSMGLRPHQAIRPFAPIRFGAQKLRTPGFQRDVCVAINHWVYMNIFKFPKRTPVDDMTYAFQRSGTTDFDKIGRHVASLGRRKVPSLVAIALDDVLVEKAIGHELGAILHPGVRLDYTRGGHNIQKTQCGVLAEALLTWAQASV</sequence>
<organism evidence="1 2">
    <name type="scientific">Saprolegnia parasitica (strain CBS 223.65)</name>
    <dbReference type="NCBI Taxonomy" id="695850"/>
    <lineage>
        <taxon>Eukaryota</taxon>
        <taxon>Sar</taxon>
        <taxon>Stramenopiles</taxon>
        <taxon>Oomycota</taxon>
        <taxon>Saprolegniomycetes</taxon>
        <taxon>Saprolegniales</taxon>
        <taxon>Saprolegniaceae</taxon>
        <taxon>Saprolegnia</taxon>
    </lineage>
</organism>
<keyword evidence="2" id="KW-1185">Reference proteome</keyword>
<dbReference type="PANTHER" id="PTHR47533:SF4">
    <property type="entry name" value="AB HYDROLASE-1 DOMAIN-CONTAINING PROTEIN"/>
    <property type="match status" value="1"/>
</dbReference>
<dbReference type="InterPro" id="IPR010463">
    <property type="entry name" value="DUF1057"/>
</dbReference>
<gene>
    <name evidence="1" type="ORF">SPRG_19812</name>
</gene>
<dbReference type="Proteomes" id="UP000030745">
    <property type="component" value="Unassembled WGS sequence"/>
</dbReference>
<dbReference type="KEGG" id="spar:SPRG_19812"/>
<evidence type="ECO:0008006" key="3">
    <source>
        <dbReference type="Google" id="ProtNLM"/>
    </source>
</evidence>
<dbReference type="SUPFAM" id="SSF53474">
    <property type="entry name" value="alpha/beta-Hydrolases"/>
    <property type="match status" value="1"/>
</dbReference>
<dbReference type="ESTHER" id="sappc-a0a067cie0">
    <property type="family name" value="Duf_1057"/>
</dbReference>
<dbReference type="GeneID" id="24141093"/>
<dbReference type="STRING" id="695850.A0A067CIE0"/>
<protein>
    <recommendedName>
        <fullName evidence="3">AB hydrolase-1 domain-containing protein</fullName>
    </recommendedName>
</protein>
<dbReference type="OrthoDB" id="6431331at2759"/>
<dbReference type="InterPro" id="IPR029058">
    <property type="entry name" value="AB_hydrolase_fold"/>
</dbReference>